<proteinExistence type="predicted"/>
<dbReference type="GO" id="GO:0016779">
    <property type="term" value="F:nucleotidyltransferase activity"/>
    <property type="evidence" value="ECO:0007669"/>
    <property type="project" value="UniProtKB-ARBA"/>
</dbReference>
<name>A0A089N2Q5_9BACL</name>
<evidence type="ECO:0000313" key="2">
    <source>
        <dbReference type="EMBL" id="AIQ62984.1"/>
    </source>
</evidence>
<evidence type="ECO:0000313" key="3">
    <source>
        <dbReference type="Proteomes" id="UP000029507"/>
    </source>
</evidence>
<dbReference type="KEGG" id="pste:PSTEL_07580"/>
<evidence type="ECO:0000259" key="1">
    <source>
        <dbReference type="Pfam" id="PF12804"/>
    </source>
</evidence>
<dbReference type="CDD" id="cd04182">
    <property type="entry name" value="GT_2_like_f"/>
    <property type="match status" value="1"/>
</dbReference>
<accession>A0A089N2Q5</accession>
<feature type="domain" description="MobA-like NTP transferase" evidence="1">
    <location>
        <begin position="8"/>
        <end position="172"/>
    </location>
</feature>
<dbReference type="Gene3D" id="3.90.550.10">
    <property type="entry name" value="Spore Coat Polysaccharide Biosynthesis Protein SpsA, Chain A"/>
    <property type="match status" value="1"/>
</dbReference>
<dbReference type="InterPro" id="IPR029044">
    <property type="entry name" value="Nucleotide-diphossugar_trans"/>
</dbReference>
<dbReference type="AlphaFoldDB" id="A0A089N2Q5"/>
<gene>
    <name evidence="2" type="ORF">PSTEL_07580</name>
</gene>
<protein>
    <recommendedName>
        <fullName evidence="1">MobA-like NTP transferase domain-containing protein</fullName>
    </recommendedName>
</protein>
<dbReference type="HOGENOM" id="CLU_061980_3_0_9"/>
<dbReference type="SUPFAM" id="SSF53448">
    <property type="entry name" value="Nucleotide-diphospho-sugar transferases"/>
    <property type="match status" value="1"/>
</dbReference>
<dbReference type="InterPro" id="IPR025877">
    <property type="entry name" value="MobA-like_NTP_Trfase"/>
</dbReference>
<dbReference type="Proteomes" id="UP000029507">
    <property type="component" value="Chromosome"/>
</dbReference>
<dbReference type="STRING" id="169760.PSTEL_07580"/>
<keyword evidence="3" id="KW-1185">Reference proteome</keyword>
<dbReference type="PANTHER" id="PTHR43777">
    <property type="entry name" value="MOLYBDENUM COFACTOR CYTIDYLYLTRANSFERASE"/>
    <property type="match status" value="1"/>
</dbReference>
<reference evidence="2 3" key="1">
    <citation type="submission" date="2014-08" db="EMBL/GenBank/DDBJ databases">
        <title>Comparative genomics of the Paenibacillus odorifer group.</title>
        <authorList>
            <person name="den Bakker H.C."/>
            <person name="Tsai Y.-C."/>
            <person name="Martin N."/>
            <person name="Korlach J."/>
            <person name="Wiedmann M."/>
        </authorList>
    </citation>
    <scope>NUCLEOTIDE SEQUENCE [LARGE SCALE GENOMIC DNA]</scope>
    <source>
        <strain evidence="2 3">DSM 14472</strain>
    </source>
</reference>
<dbReference type="EMBL" id="CP009286">
    <property type="protein sequence ID" value="AIQ62984.1"/>
    <property type="molecule type" value="Genomic_DNA"/>
</dbReference>
<organism evidence="2 3">
    <name type="scientific">Paenibacillus stellifer</name>
    <dbReference type="NCBI Taxonomy" id="169760"/>
    <lineage>
        <taxon>Bacteria</taxon>
        <taxon>Bacillati</taxon>
        <taxon>Bacillota</taxon>
        <taxon>Bacilli</taxon>
        <taxon>Bacillales</taxon>
        <taxon>Paenibacillaceae</taxon>
        <taxon>Paenibacillus</taxon>
    </lineage>
</organism>
<dbReference type="Pfam" id="PF12804">
    <property type="entry name" value="NTP_transf_3"/>
    <property type="match status" value="1"/>
</dbReference>
<sequence>MIALKIAGIYLAAGQSTRMGVSKVSRKLSLGVALGSVALAELERCGLAPLVVVVRADDKLEWLPPEIGEPGARRTETCLTAHLGLSFSLRCGLNAVLPHDPDAVVVALADQPFVTKDLVNRLIEAFRRTPGLDYAASSGNGTMMPPALFARSVFPSLQQLDGDRGAGRILNSSEFKGAVIEDDTPLFAMDADTEGDFLNVQRQWLLQNTRQEDFTGK</sequence>
<dbReference type="OrthoDB" id="285216at2"/>
<dbReference type="PANTHER" id="PTHR43777:SF1">
    <property type="entry name" value="MOLYBDENUM COFACTOR CYTIDYLYLTRANSFERASE"/>
    <property type="match status" value="1"/>
</dbReference>